<dbReference type="AlphaFoldDB" id="A0AAD5S8R9"/>
<accession>A0AAD5S8R9</accession>
<keyword evidence="3" id="KW-1185">Reference proteome</keyword>
<evidence type="ECO:0000256" key="1">
    <source>
        <dbReference type="SAM" id="SignalP"/>
    </source>
</evidence>
<evidence type="ECO:0000313" key="2">
    <source>
        <dbReference type="EMBL" id="KAJ3049446.1"/>
    </source>
</evidence>
<reference evidence="2" key="1">
    <citation type="submission" date="2020-05" db="EMBL/GenBank/DDBJ databases">
        <title>Phylogenomic resolution of chytrid fungi.</title>
        <authorList>
            <person name="Stajich J.E."/>
            <person name="Amses K."/>
            <person name="Simmons R."/>
            <person name="Seto K."/>
            <person name="Myers J."/>
            <person name="Bonds A."/>
            <person name="Quandt C.A."/>
            <person name="Barry K."/>
            <person name="Liu P."/>
            <person name="Grigoriev I."/>
            <person name="Longcore J.E."/>
            <person name="James T.Y."/>
        </authorList>
    </citation>
    <scope>NUCLEOTIDE SEQUENCE</scope>
    <source>
        <strain evidence="2">JEL0318</strain>
    </source>
</reference>
<keyword evidence="1" id="KW-0732">Signal</keyword>
<feature type="chain" id="PRO_5042114104" description="Secreted protein" evidence="1">
    <location>
        <begin position="23"/>
        <end position="93"/>
    </location>
</feature>
<evidence type="ECO:0008006" key="4">
    <source>
        <dbReference type="Google" id="ProtNLM"/>
    </source>
</evidence>
<feature type="non-terminal residue" evidence="2">
    <location>
        <position position="93"/>
    </location>
</feature>
<proteinExistence type="predicted"/>
<comment type="caution">
    <text evidence="2">The sequence shown here is derived from an EMBL/GenBank/DDBJ whole genome shotgun (WGS) entry which is preliminary data.</text>
</comment>
<name>A0AAD5S8R9_9FUNG</name>
<feature type="signal peptide" evidence="1">
    <location>
        <begin position="1"/>
        <end position="22"/>
    </location>
</feature>
<evidence type="ECO:0000313" key="3">
    <source>
        <dbReference type="Proteomes" id="UP001212841"/>
    </source>
</evidence>
<dbReference type="Proteomes" id="UP001212841">
    <property type="component" value="Unassembled WGS sequence"/>
</dbReference>
<protein>
    <recommendedName>
        <fullName evidence="4">Secreted protein</fullName>
    </recommendedName>
</protein>
<organism evidence="2 3">
    <name type="scientific">Rhizophlyctis rosea</name>
    <dbReference type="NCBI Taxonomy" id="64517"/>
    <lineage>
        <taxon>Eukaryota</taxon>
        <taxon>Fungi</taxon>
        <taxon>Fungi incertae sedis</taxon>
        <taxon>Chytridiomycota</taxon>
        <taxon>Chytridiomycota incertae sedis</taxon>
        <taxon>Chytridiomycetes</taxon>
        <taxon>Rhizophlyctidales</taxon>
        <taxon>Rhizophlyctidaceae</taxon>
        <taxon>Rhizophlyctis</taxon>
    </lineage>
</organism>
<dbReference type="EMBL" id="JADGJD010000643">
    <property type="protein sequence ID" value="KAJ3049446.1"/>
    <property type="molecule type" value="Genomic_DNA"/>
</dbReference>
<gene>
    <name evidence="2" type="ORF">HK097_009556</name>
</gene>
<sequence length="93" mass="10381">MLFPHLSLIIITFLPLIIKAQQQPQPCIATCVYTTLSTLRSNRQNQIAQAPGDSPDNTLLPLTDAEACQLEEGQQTFEQCLPWERCTVLSVPK</sequence>